<evidence type="ECO:0000313" key="2">
    <source>
        <dbReference type="EMBL" id="KAJ5142487.1"/>
    </source>
</evidence>
<dbReference type="EMBL" id="JAPQKL010000002">
    <property type="protein sequence ID" value="KAJ5142487.1"/>
    <property type="molecule type" value="Genomic_DNA"/>
</dbReference>
<dbReference type="AlphaFoldDB" id="A0A9W9L8M2"/>
<dbReference type="RefSeq" id="XP_056524131.1">
    <property type="nucleotide sequence ID" value="XM_056662018.1"/>
</dbReference>
<accession>A0A9W9L8M2</accession>
<organism evidence="2 3">
    <name type="scientific">Penicillium bovifimosum</name>
    <dbReference type="NCBI Taxonomy" id="126998"/>
    <lineage>
        <taxon>Eukaryota</taxon>
        <taxon>Fungi</taxon>
        <taxon>Dikarya</taxon>
        <taxon>Ascomycota</taxon>
        <taxon>Pezizomycotina</taxon>
        <taxon>Eurotiomycetes</taxon>
        <taxon>Eurotiomycetidae</taxon>
        <taxon>Eurotiales</taxon>
        <taxon>Aspergillaceae</taxon>
        <taxon>Penicillium</taxon>
    </lineage>
</organism>
<reference evidence="2" key="2">
    <citation type="journal article" date="2023" name="IMA Fungus">
        <title>Comparative genomic study of the Penicillium genus elucidates a diverse pangenome and 15 lateral gene transfer events.</title>
        <authorList>
            <person name="Petersen C."/>
            <person name="Sorensen T."/>
            <person name="Nielsen M.R."/>
            <person name="Sondergaard T.E."/>
            <person name="Sorensen J.L."/>
            <person name="Fitzpatrick D.A."/>
            <person name="Frisvad J.C."/>
            <person name="Nielsen K.L."/>
        </authorList>
    </citation>
    <scope>NUCLEOTIDE SEQUENCE</scope>
    <source>
        <strain evidence="2">IBT 22155</strain>
    </source>
</reference>
<keyword evidence="3" id="KW-1185">Reference proteome</keyword>
<feature type="region of interest" description="Disordered" evidence="1">
    <location>
        <begin position="83"/>
        <end position="111"/>
    </location>
</feature>
<proteinExistence type="predicted"/>
<sequence length="111" mass="12428">MQNPQIGGIWIIHLCAAPNKETEEFQSSKTDWDTVSDIARRQLDILGKESNNNCNNHVVDKYQNRLKYLGWIGDNSLKAAKLTKNAEDTPDSAATTSISTRKPTSGHEQKE</sequence>
<dbReference type="OrthoDB" id="4523441at2759"/>
<dbReference type="GeneID" id="81401188"/>
<evidence type="ECO:0000256" key="1">
    <source>
        <dbReference type="SAM" id="MobiDB-lite"/>
    </source>
</evidence>
<name>A0A9W9L8M2_9EURO</name>
<reference evidence="2" key="1">
    <citation type="submission" date="2022-11" db="EMBL/GenBank/DDBJ databases">
        <authorList>
            <person name="Petersen C."/>
        </authorList>
    </citation>
    <scope>NUCLEOTIDE SEQUENCE</scope>
    <source>
        <strain evidence="2">IBT 22155</strain>
    </source>
</reference>
<gene>
    <name evidence="2" type="ORF">N7515_001274</name>
</gene>
<evidence type="ECO:0000313" key="3">
    <source>
        <dbReference type="Proteomes" id="UP001149079"/>
    </source>
</evidence>
<dbReference type="Proteomes" id="UP001149079">
    <property type="component" value="Unassembled WGS sequence"/>
</dbReference>
<comment type="caution">
    <text evidence="2">The sequence shown here is derived from an EMBL/GenBank/DDBJ whole genome shotgun (WGS) entry which is preliminary data.</text>
</comment>
<feature type="compositionally biased region" description="Polar residues" evidence="1">
    <location>
        <begin position="92"/>
        <end position="103"/>
    </location>
</feature>
<protein>
    <submittedName>
        <fullName evidence="2">Uncharacterized protein</fullName>
    </submittedName>
</protein>